<dbReference type="InterPro" id="IPR016102">
    <property type="entry name" value="Succinyl-CoA_synth-like"/>
</dbReference>
<evidence type="ECO:0000313" key="4">
    <source>
        <dbReference type="Proteomes" id="UP001055337"/>
    </source>
</evidence>
<dbReference type="PANTHER" id="PTHR11117">
    <property type="entry name" value="SUCCINYL-COA LIGASE SUBUNIT ALPHA"/>
    <property type="match status" value="1"/>
</dbReference>
<dbReference type="Pfam" id="PF00549">
    <property type="entry name" value="Ligase_CoA"/>
    <property type="match status" value="1"/>
</dbReference>
<dbReference type="Pfam" id="PF02629">
    <property type="entry name" value="CoA_binding"/>
    <property type="match status" value="1"/>
</dbReference>
<organism evidence="3 4">
    <name type="scientific">Mycolicibacterium crocinum</name>
    <dbReference type="NCBI Taxonomy" id="388459"/>
    <lineage>
        <taxon>Bacteria</taxon>
        <taxon>Bacillati</taxon>
        <taxon>Actinomycetota</taxon>
        <taxon>Actinomycetes</taxon>
        <taxon>Mycobacteriales</taxon>
        <taxon>Mycobacteriaceae</taxon>
        <taxon>Mycolicibacterium</taxon>
    </lineage>
</organism>
<evidence type="ECO:0000259" key="2">
    <source>
        <dbReference type="Pfam" id="PF02629"/>
    </source>
</evidence>
<sequence>MGIGSRFYPNLYKDSVSLMTVSARVTSIPGIEAASVVMASATNVDNLAQAGLGHFEVRPNDLIIAVSGSQEACDEALAVADKLLSASPGDGGEETTAAPITSIQMAVAKDPALNLALISVPGDYAAAEAMKALRLGLDVMVFSDNVNPDAELALKEYARDNELMVMGPDCGTAIVNGIPLGFANVVRRGPIGVVGASGTGTQEVTVRIHQNGSGVSHALGTGGHDLADAIGGISMLHGLAALDSDPATAVIVLVSKPPSPAVAAKVLAAAQDSDKPVVVIFLGADPAAITRDGVYGAATLAQAADMAVELARGQQPGTSDFTVSPEIGSALTDLADAMSPRQRYVRGIFSGGTFCYEAQLIHQTHGITAHSNTPVAGNAALHDIRVSREHTIVDMGDDEFTRGRPHPMIDPSQRDCRVRDEIADPATAVVLFDVVLGYGSADDPTAELTSIISSARGDGSTVAFIGHVCGTDLDPQDRAHAVAGLQSAGVLVASSNAEAALWSATLLAALGGNR</sequence>
<dbReference type="PANTHER" id="PTHR11117:SF24">
    <property type="entry name" value="PROTEIN FDRA"/>
    <property type="match status" value="1"/>
</dbReference>
<dbReference type="SUPFAM" id="SSF52210">
    <property type="entry name" value="Succinyl-CoA synthetase domains"/>
    <property type="match status" value="2"/>
</dbReference>
<dbReference type="EMBL" id="CP092362">
    <property type="protein sequence ID" value="ULN40170.1"/>
    <property type="molecule type" value="Genomic_DNA"/>
</dbReference>
<dbReference type="Gene3D" id="3.40.50.720">
    <property type="entry name" value="NAD(P)-binding Rossmann-like Domain"/>
    <property type="match status" value="1"/>
</dbReference>
<evidence type="ECO:0000313" key="3">
    <source>
        <dbReference type="EMBL" id="ULN40170.1"/>
    </source>
</evidence>
<feature type="domain" description="CoA-binding" evidence="2">
    <location>
        <begin position="190"/>
        <end position="283"/>
    </location>
</feature>
<reference evidence="3" key="1">
    <citation type="submission" date="2022-08" db="EMBL/GenBank/DDBJ databases">
        <title>Whole genome sequencing of non-tuberculosis mycobacteria type-strains.</title>
        <authorList>
            <person name="Igarashi Y."/>
            <person name="Osugi A."/>
            <person name="Mitarai S."/>
        </authorList>
    </citation>
    <scope>NUCLEOTIDE SEQUENCE</scope>
    <source>
        <strain evidence="3">JCM 16369</strain>
    </source>
</reference>
<gene>
    <name evidence="3" type="primary">fdrA</name>
    <name evidence="3" type="ORF">MI149_21130</name>
</gene>
<feature type="domain" description="ATP-citrate synthase/succinyl-CoA ligase C-terminal" evidence="1">
    <location>
        <begin position="348"/>
        <end position="504"/>
    </location>
</feature>
<name>A0ABY3TFM5_9MYCO</name>
<accession>A0ABY3TFM5</accession>
<keyword evidence="4" id="KW-1185">Reference proteome</keyword>
<dbReference type="InterPro" id="IPR003781">
    <property type="entry name" value="CoA-bd"/>
</dbReference>
<dbReference type="Proteomes" id="UP001055337">
    <property type="component" value="Chromosome"/>
</dbReference>
<dbReference type="NCBIfam" id="NF004760">
    <property type="entry name" value="PRK06091.1"/>
    <property type="match status" value="1"/>
</dbReference>
<proteinExistence type="predicted"/>
<dbReference type="RefSeq" id="WP_240177005.1">
    <property type="nucleotide sequence ID" value="NZ_CP092362.2"/>
</dbReference>
<dbReference type="InterPro" id="IPR005811">
    <property type="entry name" value="SUCC_ACL_C"/>
</dbReference>
<evidence type="ECO:0000259" key="1">
    <source>
        <dbReference type="Pfam" id="PF00549"/>
    </source>
</evidence>
<dbReference type="Gene3D" id="3.40.50.261">
    <property type="entry name" value="Succinyl-CoA synthetase domains"/>
    <property type="match status" value="2"/>
</dbReference>
<protein>
    <submittedName>
        <fullName evidence="3">Acyl-CoA synthetase FdrA</fullName>
    </submittedName>
</protein>